<proteinExistence type="predicted"/>
<reference evidence="2" key="1">
    <citation type="submission" date="2016-06" db="EMBL/GenBank/DDBJ databases">
        <title>Parallel loss of symbiosis genes in relatives of nitrogen-fixing non-legume Parasponia.</title>
        <authorList>
            <person name="Van Velzen R."/>
            <person name="Holmer R."/>
            <person name="Bu F."/>
            <person name="Rutten L."/>
            <person name="Van Zeijl A."/>
            <person name="Liu W."/>
            <person name="Santuari L."/>
            <person name="Cao Q."/>
            <person name="Sharma T."/>
            <person name="Shen D."/>
            <person name="Roswanjaya Y."/>
            <person name="Wardhani T."/>
            <person name="Kalhor M.S."/>
            <person name="Jansen J."/>
            <person name="Van den Hoogen J."/>
            <person name="Gungor B."/>
            <person name="Hartog M."/>
            <person name="Hontelez J."/>
            <person name="Verver J."/>
            <person name="Yang W.-C."/>
            <person name="Schijlen E."/>
            <person name="Repin R."/>
            <person name="Schilthuizen M."/>
            <person name="Schranz E."/>
            <person name="Heidstra R."/>
            <person name="Miyata K."/>
            <person name="Fedorova E."/>
            <person name="Kohlen W."/>
            <person name="Bisseling T."/>
            <person name="Smit S."/>
            <person name="Geurts R."/>
        </authorList>
    </citation>
    <scope>NUCLEOTIDE SEQUENCE [LARGE SCALE GENOMIC DNA]</scope>
    <source>
        <strain evidence="2">cv. RG33-2</strain>
    </source>
</reference>
<dbReference type="EMBL" id="JXTC01000109">
    <property type="protein sequence ID" value="PON88130.1"/>
    <property type="molecule type" value="Genomic_DNA"/>
</dbReference>
<protein>
    <submittedName>
        <fullName evidence="1">Uncharacterized protein</fullName>
    </submittedName>
</protein>
<comment type="caution">
    <text evidence="1">The sequence shown here is derived from an EMBL/GenBank/DDBJ whole genome shotgun (WGS) entry which is preliminary data.</text>
</comment>
<sequence length="138" mass="14770">MHPRPDCASPLDPISLALCSSHFLIPIDKICIDPTSLDQLLSFLSRTHVPSLLNTEGCLSGRPKFISFRVSIFLALSPSISTEDLALSNSIDLDHSRTPSALSDLTALISVISLGLLCISIEISSSPCQGIHLSLPFS</sequence>
<organism evidence="1 2">
    <name type="scientific">Trema orientale</name>
    <name type="common">Charcoal tree</name>
    <name type="synonym">Celtis orientalis</name>
    <dbReference type="NCBI Taxonomy" id="63057"/>
    <lineage>
        <taxon>Eukaryota</taxon>
        <taxon>Viridiplantae</taxon>
        <taxon>Streptophyta</taxon>
        <taxon>Embryophyta</taxon>
        <taxon>Tracheophyta</taxon>
        <taxon>Spermatophyta</taxon>
        <taxon>Magnoliopsida</taxon>
        <taxon>eudicotyledons</taxon>
        <taxon>Gunneridae</taxon>
        <taxon>Pentapetalae</taxon>
        <taxon>rosids</taxon>
        <taxon>fabids</taxon>
        <taxon>Rosales</taxon>
        <taxon>Cannabaceae</taxon>
        <taxon>Trema</taxon>
    </lineage>
</organism>
<dbReference type="AlphaFoldDB" id="A0A2P5ERE6"/>
<evidence type="ECO:0000313" key="1">
    <source>
        <dbReference type="EMBL" id="PON88130.1"/>
    </source>
</evidence>
<gene>
    <name evidence="1" type="ORF">TorRG33x02_161560</name>
</gene>
<accession>A0A2P5ERE6</accession>
<dbReference type="InParanoid" id="A0A2P5ERE6"/>
<name>A0A2P5ERE6_TREOI</name>
<dbReference type="Proteomes" id="UP000237000">
    <property type="component" value="Unassembled WGS sequence"/>
</dbReference>
<evidence type="ECO:0000313" key="2">
    <source>
        <dbReference type="Proteomes" id="UP000237000"/>
    </source>
</evidence>
<keyword evidence="2" id="KW-1185">Reference proteome</keyword>